<feature type="signal peptide" evidence="2">
    <location>
        <begin position="1"/>
        <end position="19"/>
    </location>
</feature>
<protein>
    <submittedName>
        <fullName evidence="3">Uncharacterized protein</fullName>
    </submittedName>
</protein>
<evidence type="ECO:0000256" key="2">
    <source>
        <dbReference type="SAM" id="SignalP"/>
    </source>
</evidence>
<evidence type="ECO:0000313" key="4">
    <source>
        <dbReference type="Proteomes" id="UP000016922"/>
    </source>
</evidence>
<name>S3DAU2_GLAL2</name>
<dbReference type="EMBL" id="KE145355">
    <property type="protein sequence ID" value="EPE34815.1"/>
    <property type="molecule type" value="Genomic_DNA"/>
</dbReference>
<feature type="chain" id="PRO_5004519461" evidence="2">
    <location>
        <begin position="20"/>
        <end position="260"/>
    </location>
</feature>
<evidence type="ECO:0000313" key="3">
    <source>
        <dbReference type="EMBL" id="EPE34815.1"/>
    </source>
</evidence>
<evidence type="ECO:0000256" key="1">
    <source>
        <dbReference type="SAM" id="MobiDB-lite"/>
    </source>
</evidence>
<proteinExistence type="predicted"/>
<keyword evidence="2" id="KW-0732">Signal</keyword>
<dbReference type="HOGENOM" id="CLU_093543_0_0_1"/>
<keyword evidence="4" id="KW-1185">Reference proteome</keyword>
<dbReference type="Proteomes" id="UP000016922">
    <property type="component" value="Unassembled WGS sequence"/>
</dbReference>
<accession>S3DAU2</accession>
<dbReference type="KEGG" id="glz:GLAREA_10510"/>
<gene>
    <name evidence="3" type="ORF">GLAREA_10510</name>
</gene>
<dbReference type="GeneID" id="19469556"/>
<dbReference type="AlphaFoldDB" id="S3DAU2"/>
<reference evidence="3 4" key="1">
    <citation type="journal article" date="2013" name="BMC Genomics">
        <title>Genomics-driven discovery of the pneumocandin biosynthetic gene cluster in the fungus Glarea lozoyensis.</title>
        <authorList>
            <person name="Chen L."/>
            <person name="Yue Q."/>
            <person name="Zhang X."/>
            <person name="Xiang M."/>
            <person name="Wang C."/>
            <person name="Li S."/>
            <person name="Che Y."/>
            <person name="Ortiz-Lopez F.J."/>
            <person name="Bills G.F."/>
            <person name="Liu X."/>
            <person name="An Z."/>
        </authorList>
    </citation>
    <scope>NUCLEOTIDE SEQUENCE [LARGE SCALE GENOMIC DNA]</scope>
    <source>
        <strain evidence="4">ATCC 20868 / MF5171</strain>
    </source>
</reference>
<feature type="region of interest" description="Disordered" evidence="1">
    <location>
        <begin position="227"/>
        <end position="260"/>
    </location>
</feature>
<organism evidence="3 4">
    <name type="scientific">Glarea lozoyensis (strain ATCC 20868 / MF5171)</name>
    <dbReference type="NCBI Taxonomy" id="1116229"/>
    <lineage>
        <taxon>Eukaryota</taxon>
        <taxon>Fungi</taxon>
        <taxon>Dikarya</taxon>
        <taxon>Ascomycota</taxon>
        <taxon>Pezizomycotina</taxon>
        <taxon>Leotiomycetes</taxon>
        <taxon>Helotiales</taxon>
        <taxon>Helotiaceae</taxon>
        <taxon>Glarea</taxon>
    </lineage>
</organism>
<sequence>MHSVLIIFGVLIILNLTTASPLLPIDGLDLPWPVAPLRSSYHVTPESEPISLEEDVHTKIEEFRATHGTANFNDAAPNIRTEKPKRDKIKPGLCCLDIPHRNWPNAYYACGVTARNELAQKATVSIPGHSCVRGNEYPVEPPGEHLASHVHDIQQMCTYTNSDDLLLSCGQQLDTNGYNVILRGGGQRCPEGKDPRLETCASASYWNPPPRLGAWPLPEEFEYRKIENYKPPPPEPPINQELSIGLAPPANGEYLGEEIE</sequence>
<dbReference type="RefSeq" id="XP_008077802.1">
    <property type="nucleotide sequence ID" value="XM_008079611.1"/>
</dbReference>